<evidence type="ECO:0000313" key="1">
    <source>
        <dbReference type="EMBL" id="MEU8139958.1"/>
    </source>
</evidence>
<dbReference type="EMBL" id="JBEZFP010000219">
    <property type="protein sequence ID" value="MEU8139958.1"/>
    <property type="molecule type" value="Genomic_DNA"/>
</dbReference>
<reference evidence="1 2" key="1">
    <citation type="submission" date="2024-06" db="EMBL/GenBank/DDBJ databases">
        <title>The Natural Products Discovery Center: Release of the First 8490 Sequenced Strains for Exploring Actinobacteria Biosynthetic Diversity.</title>
        <authorList>
            <person name="Kalkreuter E."/>
            <person name="Kautsar S.A."/>
            <person name="Yang D."/>
            <person name="Bader C.D."/>
            <person name="Teijaro C.N."/>
            <person name="Fluegel L."/>
            <person name="Davis C.M."/>
            <person name="Simpson J.R."/>
            <person name="Lauterbach L."/>
            <person name="Steele A.D."/>
            <person name="Gui C."/>
            <person name="Meng S."/>
            <person name="Li G."/>
            <person name="Viehrig K."/>
            <person name="Ye F."/>
            <person name="Su P."/>
            <person name="Kiefer A.F."/>
            <person name="Nichols A."/>
            <person name="Cepeda A.J."/>
            <person name="Yan W."/>
            <person name="Fan B."/>
            <person name="Jiang Y."/>
            <person name="Adhikari A."/>
            <person name="Zheng C.-J."/>
            <person name="Schuster L."/>
            <person name="Cowan T.M."/>
            <person name="Smanski M.J."/>
            <person name="Chevrette M.G."/>
            <person name="De Carvalho L.P.S."/>
            <person name="Shen B."/>
        </authorList>
    </citation>
    <scope>NUCLEOTIDE SEQUENCE [LARGE SCALE GENOMIC DNA]</scope>
    <source>
        <strain evidence="1 2">NPDC048946</strain>
    </source>
</reference>
<evidence type="ECO:0000313" key="2">
    <source>
        <dbReference type="Proteomes" id="UP001551482"/>
    </source>
</evidence>
<dbReference type="Proteomes" id="UP001551482">
    <property type="component" value="Unassembled WGS sequence"/>
</dbReference>
<protein>
    <recommendedName>
        <fullName evidence="3">Secreted protein</fullName>
    </recommendedName>
</protein>
<comment type="caution">
    <text evidence="1">The sequence shown here is derived from an EMBL/GenBank/DDBJ whole genome shotgun (WGS) entry which is preliminary data.</text>
</comment>
<name>A0ABV3DW39_9ACTN</name>
<feature type="non-terminal residue" evidence="1">
    <location>
        <position position="62"/>
    </location>
</feature>
<gene>
    <name evidence="1" type="ORF">AB0C36_41490</name>
</gene>
<proteinExistence type="predicted"/>
<organism evidence="1 2">
    <name type="scientific">Streptodolium elevatio</name>
    <dbReference type="NCBI Taxonomy" id="3157996"/>
    <lineage>
        <taxon>Bacteria</taxon>
        <taxon>Bacillati</taxon>
        <taxon>Actinomycetota</taxon>
        <taxon>Actinomycetes</taxon>
        <taxon>Kitasatosporales</taxon>
        <taxon>Streptomycetaceae</taxon>
        <taxon>Streptodolium</taxon>
    </lineage>
</organism>
<accession>A0ABV3DW39</accession>
<keyword evidence="2" id="KW-1185">Reference proteome</keyword>
<sequence length="62" mass="5599">MAGGVCCAGVGCAGPAWATSPDCTGPTGGGGIRGTSEPGEFAPVFAPAGGGAWCEAASGTGP</sequence>
<evidence type="ECO:0008006" key="3">
    <source>
        <dbReference type="Google" id="ProtNLM"/>
    </source>
</evidence>